<evidence type="ECO:0000313" key="2">
    <source>
        <dbReference type="Proteomes" id="UP000295611"/>
    </source>
</evidence>
<gene>
    <name evidence="1" type="ORF">DFP86_11075</name>
</gene>
<reference evidence="1 2" key="1">
    <citation type="submission" date="2019-03" db="EMBL/GenBank/DDBJ databases">
        <title>Genomic Encyclopedia of Type Strains, Phase III (KMG-III): the genomes of soil and plant-associated and newly described type strains.</title>
        <authorList>
            <person name="Whitman W."/>
        </authorList>
    </citation>
    <scope>NUCLEOTIDE SEQUENCE [LARGE SCALE GENOMIC DNA]</scope>
    <source>
        <strain evidence="1 2">CECT 8976</strain>
    </source>
</reference>
<dbReference type="AlphaFoldDB" id="A0A4R7B165"/>
<proteinExistence type="predicted"/>
<dbReference type="Proteomes" id="UP000295611">
    <property type="component" value="Unassembled WGS sequence"/>
</dbReference>
<organism evidence="1 2">
    <name type="scientific">Paludibacterium purpuratum</name>
    <dbReference type="NCBI Taxonomy" id="1144873"/>
    <lineage>
        <taxon>Bacteria</taxon>
        <taxon>Pseudomonadati</taxon>
        <taxon>Pseudomonadota</taxon>
        <taxon>Betaproteobacteria</taxon>
        <taxon>Neisseriales</taxon>
        <taxon>Chromobacteriaceae</taxon>
        <taxon>Paludibacterium</taxon>
    </lineage>
</organism>
<protein>
    <recommendedName>
        <fullName evidence="3">Tir chaperone family protein CesT</fullName>
    </recommendedName>
</protein>
<comment type="caution">
    <text evidence="1">The sequence shown here is derived from an EMBL/GenBank/DDBJ whole genome shotgun (WGS) entry which is preliminary data.</text>
</comment>
<accession>A0A4R7B165</accession>
<keyword evidence="2" id="KW-1185">Reference proteome</keyword>
<name>A0A4R7B165_9NEIS</name>
<dbReference type="RefSeq" id="WP_133681874.1">
    <property type="nucleotide sequence ID" value="NZ_SNZP01000010.1"/>
</dbReference>
<evidence type="ECO:0008006" key="3">
    <source>
        <dbReference type="Google" id="ProtNLM"/>
    </source>
</evidence>
<dbReference type="EMBL" id="SNZP01000010">
    <property type="protein sequence ID" value="TDR76649.1"/>
    <property type="molecule type" value="Genomic_DNA"/>
</dbReference>
<evidence type="ECO:0000313" key="1">
    <source>
        <dbReference type="EMBL" id="TDR76649.1"/>
    </source>
</evidence>
<sequence length="152" mass="16972">MAYEIVANWLYEVFGVSCEDRVPSVIMFDAGAMIVTLDRAVGILRLDIPLYPTEAMNADEPLFKSIARLNGSGTAQHQRVFYALTPANVLHLSSVLNYRTLAGFDAIADRMASMLGNFPLLKQFIVDYVEQSRGNTASHGRQRDPLWPFIFA</sequence>